<evidence type="ECO:0000313" key="1">
    <source>
        <dbReference type="EMBL" id="JAH21145.1"/>
    </source>
</evidence>
<proteinExistence type="predicted"/>
<organism evidence="1">
    <name type="scientific">Anguilla anguilla</name>
    <name type="common">European freshwater eel</name>
    <name type="synonym">Muraena anguilla</name>
    <dbReference type="NCBI Taxonomy" id="7936"/>
    <lineage>
        <taxon>Eukaryota</taxon>
        <taxon>Metazoa</taxon>
        <taxon>Chordata</taxon>
        <taxon>Craniata</taxon>
        <taxon>Vertebrata</taxon>
        <taxon>Euteleostomi</taxon>
        <taxon>Actinopterygii</taxon>
        <taxon>Neopterygii</taxon>
        <taxon>Teleostei</taxon>
        <taxon>Anguilliformes</taxon>
        <taxon>Anguillidae</taxon>
        <taxon>Anguilla</taxon>
    </lineage>
</organism>
<dbReference type="AlphaFoldDB" id="A0A0E9QY07"/>
<sequence>MHNQNQSLQIILFQCAGAHTFRPH</sequence>
<reference evidence="1" key="1">
    <citation type="submission" date="2014-11" db="EMBL/GenBank/DDBJ databases">
        <authorList>
            <person name="Amaro Gonzalez C."/>
        </authorList>
    </citation>
    <scope>NUCLEOTIDE SEQUENCE</scope>
</reference>
<name>A0A0E9QY07_ANGAN</name>
<accession>A0A0E9QY07</accession>
<reference evidence="1" key="2">
    <citation type="journal article" date="2015" name="Fish Shellfish Immunol.">
        <title>Early steps in the European eel (Anguilla anguilla)-Vibrio vulnificus interaction in the gills: Role of the RtxA13 toxin.</title>
        <authorList>
            <person name="Callol A."/>
            <person name="Pajuelo D."/>
            <person name="Ebbesson L."/>
            <person name="Teles M."/>
            <person name="MacKenzie S."/>
            <person name="Amaro C."/>
        </authorList>
    </citation>
    <scope>NUCLEOTIDE SEQUENCE</scope>
</reference>
<dbReference type="EMBL" id="GBXM01087432">
    <property type="protein sequence ID" value="JAH21145.1"/>
    <property type="molecule type" value="Transcribed_RNA"/>
</dbReference>
<protein>
    <submittedName>
        <fullName evidence="1">Uncharacterized protein</fullName>
    </submittedName>
</protein>